<dbReference type="PANTHER" id="PTHR43788">
    <property type="entry name" value="DNA2/NAM7 HELICASE FAMILY MEMBER"/>
    <property type="match status" value="1"/>
</dbReference>
<dbReference type="AlphaFoldDB" id="A0A5B2UNU5"/>
<evidence type="ECO:0000256" key="8">
    <source>
        <dbReference type="ARBA" id="ARBA00023125"/>
    </source>
</evidence>
<evidence type="ECO:0000256" key="11">
    <source>
        <dbReference type="HAMAP-Rule" id="MF_01487"/>
    </source>
</evidence>
<dbReference type="GO" id="GO:0043139">
    <property type="term" value="F:5'-3' DNA helicase activity"/>
    <property type="evidence" value="ECO:0007669"/>
    <property type="project" value="UniProtKB-UniRule"/>
</dbReference>
<evidence type="ECO:0000256" key="10">
    <source>
        <dbReference type="ARBA" id="ARBA00023235"/>
    </source>
</evidence>
<dbReference type="RefSeq" id="WP_032862798.1">
    <property type="nucleotide sequence ID" value="NZ_BMNU01000011.1"/>
</dbReference>
<evidence type="ECO:0000256" key="3">
    <source>
        <dbReference type="ARBA" id="ARBA00022763"/>
    </source>
</evidence>
<proteinExistence type="inferred from homology"/>
<dbReference type="InterPro" id="IPR027785">
    <property type="entry name" value="UvrD-like_helicase_C"/>
</dbReference>
<keyword evidence="6 11" id="KW-0269">Exonuclease</keyword>
<comment type="similarity">
    <text evidence="11">Belongs to the RecD family.</text>
</comment>
<evidence type="ECO:0000256" key="4">
    <source>
        <dbReference type="ARBA" id="ARBA00022801"/>
    </source>
</evidence>
<evidence type="ECO:0000259" key="12">
    <source>
        <dbReference type="Pfam" id="PF13538"/>
    </source>
</evidence>
<dbReference type="InterPro" id="IPR041851">
    <property type="entry name" value="RecD_N_sf"/>
</dbReference>
<feature type="domain" description="RecBCD enzyme subunit RecD N-terminal" evidence="13">
    <location>
        <begin position="29"/>
        <end position="147"/>
    </location>
</feature>
<keyword evidence="2 11" id="KW-0547">Nucleotide-binding</keyword>
<dbReference type="NCBIfam" id="TIGR01447">
    <property type="entry name" value="recD"/>
    <property type="match status" value="1"/>
</dbReference>
<name>A0A5B2UNU5_9PSED</name>
<dbReference type="CDD" id="cd17933">
    <property type="entry name" value="DEXSc_RecD-like"/>
    <property type="match status" value="1"/>
</dbReference>
<feature type="domain" description="UvrD-like helicase C-terminal" evidence="12">
    <location>
        <begin position="608"/>
        <end position="652"/>
    </location>
</feature>
<dbReference type="Pfam" id="PF21185">
    <property type="entry name" value="RecD_N"/>
    <property type="match status" value="1"/>
</dbReference>
<dbReference type="GO" id="GO:0005524">
    <property type="term" value="F:ATP binding"/>
    <property type="evidence" value="ECO:0007669"/>
    <property type="project" value="UniProtKB-UniRule"/>
</dbReference>
<keyword evidence="9 11" id="KW-0234">DNA repair</keyword>
<keyword evidence="8 11" id="KW-0238">DNA-binding</keyword>
<evidence type="ECO:0000256" key="1">
    <source>
        <dbReference type="ARBA" id="ARBA00022722"/>
    </source>
</evidence>
<evidence type="ECO:0000256" key="7">
    <source>
        <dbReference type="ARBA" id="ARBA00022840"/>
    </source>
</evidence>
<evidence type="ECO:0000256" key="9">
    <source>
        <dbReference type="ARBA" id="ARBA00023204"/>
    </source>
</evidence>
<dbReference type="EC" id="5.6.2.3" evidence="11"/>
<dbReference type="HAMAP" id="MF_01487">
    <property type="entry name" value="RecD"/>
    <property type="match status" value="1"/>
</dbReference>
<comment type="subunit">
    <text evidence="11">Heterotrimer of RecB, RecC and RecD. All subunits contribute to DNA-binding.</text>
</comment>
<feature type="binding site" evidence="11">
    <location>
        <begin position="213"/>
        <end position="220"/>
    </location>
    <ligand>
        <name>ATP</name>
        <dbReference type="ChEBI" id="CHEBI:30616"/>
    </ligand>
</feature>
<evidence type="ECO:0000256" key="2">
    <source>
        <dbReference type="ARBA" id="ARBA00022741"/>
    </source>
</evidence>
<dbReference type="GO" id="GO:0017116">
    <property type="term" value="F:single-stranded DNA helicase activity"/>
    <property type="evidence" value="ECO:0007669"/>
    <property type="project" value="TreeGrafter"/>
</dbReference>
<protein>
    <recommendedName>
        <fullName evidence="11">RecBCD enzyme subunit RecD</fullName>
        <ecNumber evidence="11">5.6.2.3</ecNumber>
    </recommendedName>
    <alternativeName>
        <fullName evidence="11">DNA 5'-3' helicase subunit RecD</fullName>
    </alternativeName>
    <alternativeName>
        <fullName evidence="11">Exonuclease V subunit RecD</fullName>
        <shortName evidence="11">ExoV subunit RecD</shortName>
    </alternativeName>
    <alternativeName>
        <fullName evidence="11">Helicase/nuclease RecBCD subunit RecD</fullName>
    </alternativeName>
</protein>
<dbReference type="InterPro" id="IPR006344">
    <property type="entry name" value="RecD"/>
</dbReference>
<dbReference type="Pfam" id="PF13538">
    <property type="entry name" value="UvrD_C_2"/>
    <property type="match status" value="1"/>
</dbReference>
<dbReference type="Proteomes" id="UP000199620">
    <property type="component" value="Chromosome I"/>
</dbReference>
<dbReference type="GO" id="GO:0008854">
    <property type="term" value="F:exodeoxyribonuclease V activity"/>
    <property type="evidence" value="ECO:0007669"/>
    <property type="project" value="InterPro"/>
</dbReference>
<dbReference type="GO" id="GO:0003677">
    <property type="term" value="F:DNA binding"/>
    <property type="evidence" value="ECO:0007669"/>
    <property type="project" value="UniProtKB-UniRule"/>
</dbReference>
<evidence type="ECO:0000313" key="14">
    <source>
        <dbReference type="EMBL" id="KAA2227589.1"/>
    </source>
</evidence>
<keyword evidence="1 11" id="KW-0540">Nuclease</keyword>
<keyword evidence="3 11" id="KW-0227">DNA damage</keyword>
<keyword evidence="10 11" id="KW-0413">Isomerase</keyword>
<comment type="function">
    <text evidence="11">A helicase/nuclease that prepares dsDNA breaks (DSB) for recombinational DNA repair. Binds to DSBs and unwinds DNA via a highly rapid and processive ATP-dependent bidirectional helicase activity. Unwinds dsDNA until it encounters a Chi (crossover hotspot instigator) sequence from the 3' direction. Cuts ssDNA a few nucleotides 3' to the Chi site. The properties and activities of the enzyme are changed at Chi. The Chi-altered holoenzyme produces a long 3'-ssDNA overhang and facilitates RecA-binding to the ssDNA for homologous DNA recombination and repair. Holoenzyme degrades any linearized DNA that is unable to undergo homologous recombination. In the holoenzyme this subunit has ssDNA-dependent ATPase and 5'-3' helicase activity. When added to pre-assembled RecBC greatly stimulates nuclease activity and augments holoenzyme processivity. Negatively regulates the RecA-loading ability of RecBCD.</text>
</comment>
<reference evidence="14 17" key="2">
    <citation type="submission" date="2019-09" db="EMBL/GenBank/DDBJ databases">
        <title>Draft genome sequence of Pseudomonas brenneri CCUG 51514(T).</title>
        <authorList>
            <person name="Tunovic T."/>
            <person name="Pineiro-Iglesias B."/>
            <person name="Unosson C."/>
            <person name="Inganas E."/>
            <person name="Ohlen M."/>
            <person name="Cardew S."/>
            <person name="Jensie-Markopoulos S."/>
            <person name="Salva-Serra F."/>
            <person name="Jaen-Luchoro D."/>
            <person name="Svensson-Stadler L."/>
            <person name="Chun J."/>
            <person name="Moore E."/>
        </authorList>
    </citation>
    <scope>NUCLEOTIDE SEQUENCE [LARGE SCALE GENOMIC DNA]</scope>
    <source>
        <strain evidence="14 17">CCUG 51514</strain>
    </source>
</reference>
<evidence type="ECO:0000256" key="5">
    <source>
        <dbReference type="ARBA" id="ARBA00022806"/>
    </source>
</evidence>
<accession>A0A5B2UNU5</accession>
<dbReference type="SUPFAM" id="SSF52540">
    <property type="entry name" value="P-loop containing nucleoside triphosphate hydrolases"/>
    <property type="match status" value="2"/>
</dbReference>
<dbReference type="PANTHER" id="PTHR43788:SF6">
    <property type="entry name" value="DNA HELICASE B"/>
    <property type="match status" value="1"/>
</dbReference>
<evidence type="ECO:0000313" key="15">
    <source>
        <dbReference type="EMBL" id="SDV12155.1"/>
    </source>
</evidence>
<dbReference type="InterPro" id="IPR027417">
    <property type="entry name" value="P-loop_NTPase"/>
</dbReference>
<keyword evidence="16" id="KW-1185">Reference proteome</keyword>
<reference evidence="15 16" key="1">
    <citation type="submission" date="2016-10" db="EMBL/GenBank/DDBJ databases">
        <authorList>
            <person name="Varghese N."/>
            <person name="Submissions S."/>
        </authorList>
    </citation>
    <scope>NUCLEOTIDE SEQUENCE [LARGE SCALE GENOMIC DNA]</scope>
    <source>
        <strain evidence="15 16">BS2771</strain>
    </source>
</reference>
<dbReference type="Proteomes" id="UP000325296">
    <property type="component" value="Unassembled WGS sequence"/>
</dbReference>
<sequence>MSLSTMPLEALAPLDRADDLMHLLARWVERGWLRALDKAFVGFLHELDPQADPLVLLAAALTSHQLGHGHVCLDLFETLSAPDFALSLPPEGDVQSGVMLLPSQLLDGQEGAHWCHALAASPLVALAVDGSAAAQSRPLVLSGKRLYLRRYWTYERRIDSALRQRLATQEAILADLPQRLNGLFDQAPPEGVVDWQKLACALATRGAFSIVTGGPGTGKTTTVVRLLALLQAPAVEQGTALRIRLAAPTGKAAARLTESISQQVRSLQVSDAVREKIPTEVTTVHRLLGSRPGTRHFRHHAGNLLPLDVLVVDEASMIDLEMMANLLDALPPHARLVLLGDKDQLASVEAGAVLGDLCRDAEAGWYSPHTRQWLEHVSGESLAGSGLQEDLDASHPLAQQVVMLRYSRRFGEGSGIGQLARWVNQQNPEQARQLLDAGSHDLFRLSLKGEHDRALERLVLDGQGADAHGYRYYLNLLRTSRPAAETPRDDPRWTDWARQLLQAFDAFQLLCAVRKGPWGVEGLNQRITAALLKARLIDSDQQWYEGRPVLMTRNDYGLGLMNGDIGIALKLPESDGGPQVLRVAFPRNDGQGGVRFVLPSRLNDVETVYAMTVHKSQGSEFAHTALILPDALNPVLTKELIYTGITRAKDRFSLIETRGGVFEEAVRRKVKRLSGLMLELGA</sequence>
<dbReference type="GO" id="GO:0009338">
    <property type="term" value="C:exodeoxyribonuclease V complex"/>
    <property type="evidence" value="ECO:0007669"/>
    <property type="project" value="InterPro"/>
</dbReference>
<dbReference type="CDD" id="cd18809">
    <property type="entry name" value="SF1_C_RecD"/>
    <property type="match status" value="1"/>
</dbReference>
<evidence type="ECO:0000313" key="17">
    <source>
        <dbReference type="Proteomes" id="UP000325296"/>
    </source>
</evidence>
<dbReference type="EMBL" id="VUOL01000014">
    <property type="protein sequence ID" value="KAA2227589.1"/>
    <property type="molecule type" value="Genomic_DNA"/>
</dbReference>
<comment type="catalytic activity">
    <reaction evidence="11">
        <text>ATP + H2O = ADP + phosphate + H(+)</text>
        <dbReference type="Rhea" id="RHEA:13065"/>
        <dbReference type="ChEBI" id="CHEBI:15377"/>
        <dbReference type="ChEBI" id="CHEBI:15378"/>
        <dbReference type="ChEBI" id="CHEBI:30616"/>
        <dbReference type="ChEBI" id="CHEBI:43474"/>
        <dbReference type="ChEBI" id="CHEBI:456216"/>
        <dbReference type="EC" id="5.6.2.3"/>
    </reaction>
</comment>
<keyword evidence="5 11" id="KW-0347">Helicase</keyword>
<dbReference type="InterPro" id="IPR050534">
    <property type="entry name" value="Coronavir_polyprotein_1ab"/>
</dbReference>
<dbReference type="InterPro" id="IPR049550">
    <property type="entry name" value="RecD_N"/>
</dbReference>
<evidence type="ECO:0000259" key="13">
    <source>
        <dbReference type="Pfam" id="PF21185"/>
    </source>
</evidence>
<dbReference type="GO" id="GO:0000724">
    <property type="term" value="P:double-strand break repair via homologous recombination"/>
    <property type="evidence" value="ECO:0007669"/>
    <property type="project" value="UniProtKB-UniRule"/>
</dbReference>
<dbReference type="OrthoDB" id="9803432at2"/>
<dbReference type="Gene3D" id="3.40.50.300">
    <property type="entry name" value="P-loop containing nucleotide triphosphate hydrolases"/>
    <property type="match status" value="3"/>
</dbReference>
<comment type="miscellaneous">
    <text evidence="11">In the RecBCD complex, RecB has a slow 3'-5' helicase, an exonuclease activity and loads RecA onto ssDNA, RecD has a fast 5'-3' helicase activity, while RecC stimulates the ATPase and processivity of the RecB helicase and contributes to recognition of the Chi site.</text>
</comment>
<gene>
    <name evidence="11 14" type="primary">recD</name>
    <name evidence="14" type="ORF">F1720_22160</name>
    <name evidence="15" type="ORF">SAMN04490181_5320</name>
</gene>
<dbReference type="Pfam" id="PF13245">
    <property type="entry name" value="AAA_19"/>
    <property type="match status" value="1"/>
</dbReference>
<dbReference type="EMBL" id="LT629800">
    <property type="protein sequence ID" value="SDV12155.1"/>
    <property type="molecule type" value="Genomic_DNA"/>
</dbReference>
<organism evidence="14 17">
    <name type="scientific">Pseudomonas brenneri</name>
    <dbReference type="NCBI Taxonomy" id="129817"/>
    <lineage>
        <taxon>Bacteria</taxon>
        <taxon>Pseudomonadati</taxon>
        <taxon>Pseudomonadota</taxon>
        <taxon>Gammaproteobacteria</taxon>
        <taxon>Pseudomonadales</taxon>
        <taxon>Pseudomonadaceae</taxon>
        <taxon>Pseudomonas</taxon>
    </lineage>
</organism>
<dbReference type="Gene3D" id="1.10.10.1020">
    <property type="entry name" value="RecBCD complex, subunit RecD, N-terminal domain"/>
    <property type="match status" value="1"/>
</dbReference>
<keyword evidence="4 11" id="KW-0378">Hydrolase</keyword>
<keyword evidence="7 11" id="KW-0067">ATP-binding</keyword>
<evidence type="ECO:0000256" key="6">
    <source>
        <dbReference type="ARBA" id="ARBA00022839"/>
    </source>
</evidence>
<evidence type="ECO:0000313" key="16">
    <source>
        <dbReference type="Proteomes" id="UP000199620"/>
    </source>
</evidence>